<dbReference type="PANTHER" id="PTHR47659">
    <property type="entry name" value="ZN(II)2CYS6 TRANSCRIPTION FACTOR (EUROFUNG)-RELATED"/>
    <property type="match status" value="1"/>
</dbReference>
<keyword evidence="3" id="KW-0805">Transcription regulation</keyword>
<organism evidence="9 10">
    <name type="scientific">Cryptococcus decagattii</name>
    <dbReference type="NCBI Taxonomy" id="1859122"/>
    <lineage>
        <taxon>Eukaryota</taxon>
        <taxon>Fungi</taxon>
        <taxon>Dikarya</taxon>
        <taxon>Basidiomycota</taxon>
        <taxon>Agaricomycotina</taxon>
        <taxon>Tremellomycetes</taxon>
        <taxon>Tremellales</taxon>
        <taxon>Cryptococcaceae</taxon>
        <taxon>Cryptococcus</taxon>
        <taxon>Cryptococcus gattii species complex</taxon>
    </lineage>
</organism>
<dbReference type="EMBL" id="CP143819">
    <property type="protein sequence ID" value="WVO25278.1"/>
    <property type="molecule type" value="Genomic_DNA"/>
</dbReference>
<name>A0ABZ2B7A5_9TREE</name>
<keyword evidence="1" id="KW-0479">Metal-binding</keyword>
<keyword evidence="4" id="KW-0238">DNA-binding</keyword>
<dbReference type="Proteomes" id="UP001432216">
    <property type="component" value="Chromosome 14"/>
</dbReference>
<evidence type="ECO:0000256" key="3">
    <source>
        <dbReference type="ARBA" id="ARBA00023015"/>
    </source>
</evidence>
<evidence type="ECO:0000259" key="8">
    <source>
        <dbReference type="PROSITE" id="PS50048"/>
    </source>
</evidence>
<keyword evidence="5" id="KW-0804">Transcription</keyword>
<sequence length="159" mass="17624">MAIKLSTTVDYHYKLFPGASSSQQPSLALARGCQPHSAQEVFEFPKGLNESLSPLFSQQNAVFDTNTSSQDSQSWLAFSNSTPPQLDALHSQPPQGPSLFFDSGGRRGPQVRVACTHCQKTCKKCSDRRPCERCDRYGLPDCVDTTRKPRKKGIKRGPY</sequence>
<reference evidence="9 10" key="1">
    <citation type="submission" date="2024-01" db="EMBL/GenBank/DDBJ databases">
        <title>Comparative genomics of Cryptococcus and Kwoniella reveals pathogenesis evolution and contrasting modes of karyotype evolution via chromosome fusion or intercentromeric recombination.</title>
        <authorList>
            <person name="Coelho M.A."/>
            <person name="David-Palma M."/>
            <person name="Shea T."/>
            <person name="Bowers K."/>
            <person name="McGinley-Smith S."/>
            <person name="Mohammad A.W."/>
            <person name="Gnirke A."/>
            <person name="Yurkov A.M."/>
            <person name="Nowrousian M."/>
            <person name="Sun S."/>
            <person name="Cuomo C.A."/>
            <person name="Heitman J."/>
        </authorList>
    </citation>
    <scope>NUCLEOTIDE SEQUENCE [LARGE SCALE GENOMIC DNA]</scope>
    <source>
        <strain evidence="9 10">7685027</strain>
    </source>
</reference>
<proteinExistence type="predicted"/>
<feature type="domain" description="Zn(2)-C6 fungal-type" evidence="8">
    <location>
        <begin position="114"/>
        <end position="144"/>
    </location>
</feature>
<evidence type="ECO:0000256" key="1">
    <source>
        <dbReference type="ARBA" id="ARBA00022723"/>
    </source>
</evidence>
<keyword evidence="6" id="KW-0539">Nucleus</keyword>
<feature type="region of interest" description="Disordered" evidence="7">
    <location>
        <begin position="73"/>
        <end position="95"/>
    </location>
</feature>
<accession>A0ABZ2B7A5</accession>
<evidence type="ECO:0000256" key="6">
    <source>
        <dbReference type="ARBA" id="ARBA00023242"/>
    </source>
</evidence>
<dbReference type="PANTHER" id="PTHR47659:SF7">
    <property type="entry name" value="FUNGAL TRANSCRIPTIONAL REGULATORY PROTEIN, N-TERMINAL DOMAIN-CONTAINING PROTEIN"/>
    <property type="match status" value="1"/>
</dbReference>
<dbReference type="SMART" id="SM00066">
    <property type="entry name" value="GAL4"/>
    <property type="match status" value="1"/>
</dbReference>
<dbReference type="RefSeq" id="XP_064724517.1">
    <property type="nucleotide sequence ID" value="XM_064868445.1"/>
</dbReference>
<dbReference type="PROSITE" id="PS50048">
    <property type="entry name" value="ZN2_CY6_FUNGAL_2"/>
    <property type="match status" value="1"/>
</dbReference>
<dbReference type="InterPro" id="IPR001138">
    <property type="entry name" value="Zn2Cys6_DnaBD"/>
</dbReference>
<feature type="compositionally biased region" description="Polar residues" evidence="7">
    <location>
        <begin position="73"/>
        <end position="84"/>
    </location>
</feature>
<keyword evidence="10" id="KW-1185">Reference proteome</keyword>
<evidence type="ECO:0000313" key="10">
    <source>
        <dbReference type="Proteomes" id="UP001432216"/>
    </source>
</evidence>
<keyword evidence="2" id="KW-0862">Zinc</keyword>
<dbReference type="GeneID" id="89993437"/>
<evidence type="ECO:0000256" key="4">
    <source>
        <dbReference type="ARBA" id="ARBA00023125"/>
    </source>
</evidence>
<evidence type="ECO:0000256" key="2">
    <source>
        <dbReference type="ARBA" id="ARBA00022833"/>
    </source>
</evidence>
<evidence type="ECO:0000313" key="9">
    <source>
        <dbReference type="EMBL" id="WVO25278.1"/>
    </source>
</evidence>
<dbReference type="InterPro" id="IPR050335">
    <property type="entry name" value="ERT1_acuK_gluconeogen_tf"/>
</dbReference>
<evidence type="ECO:0000256" key="7">
    <source>
        <dbReference type="SAM" id="MobiDB-lite"/>
    </source>
</evidence>
<protein>
    <recommendedName>
        <fullName evidence="8">Zn(2)-C6 fungal-type domain-containing protein</fullName>
    </recommendedName>
</protein>
<gene>
    <name evidence="9" type="ORF">IAS62_006669</name>
</gene>
<evidence type="ECO:0000256" key="5">
    <source>
        <dbReference type="ARBA" id="ARBA00023163"/>
    </source>
</evidence>